<evidence type="ECO:0000313" key="2">
    <source>
        <dbReference type="EMBL" id="AFY84121.1"/>
    </source>
</evidence>
<reference evidence="2 3" key="1">
    <citation type="submission" date="2012-06" db="EMBL/GenBank/DDBJ databases">
        <title>Finished chromosome of genome of Oscillatoria acuminata PCC 6304.</title>
        <authorList>
            <consortium name="US DOE Joint Genome Institute"/>
            <person name="Gugger M."/>
            <person name="Coursin T."/>
            <person name="Rippka R."/>
            <person name="Tandeau De Marsac N."/>
            <person name="Huntemann M."/>
            <person name="Wei C.-L."/>
            <person name="Han J."/>
            <person name="Detter J.C."/>
            <person name="Han C."/>
            <person name="Tapia R."/>
            <person name="Davenport K."/>
            <person name="Daligault H."/>
            <person name="Erkkila T."/>
            <person name="Gu W."/>
            <person name="Munk A.C.C."/>
            <person name="Teshima H."/>
            <person name="Xu Y."/>
            <person name="Chain P."/>
            <person name="Chen A."/>
            <person name="Krypides N."/>
            <person name="Mavromatis K."/>
            <person name="Markowitz V."/>
            <person name="Szeto E."/>
            <person name="Ivanova N."/>
            <person name="Mikhailova N."/>
            <person name="Ovchinnikova G."/>
            <person name="Pagani I."/>
            <person name="Pati A."/>
            <person name="Goodwin L."/>
            <person name="Peters L."/>
            <person name="Pitluck S."/>
            <person name="Woyke T."/>
            <person name="Kerfeld C."/>
        </authorList>
    </citation>
    <scope>NUCLEOTIDE SEQUENCE [LARGE SCALE GENOMIC DNA]</scope>
    <source>
        <strain evidence="2 3">PCC 6304</strain>
    </source>
</reference>
<sequence>MPVRRSQEKGLHGGLEWPHSASETQGNLSAIHCTHAGEEGLGLSEEGSGS</sequence>
<dbReference type="InParanoid" id="K9TPM6"/>
<gene>
    <name evidence="2" type="ORF">Oscil6304_4608</name>
</gene>
<keyword evidence="3" id="KW-1185">Reference proteome</keyword>
<protein>
    <submittedName>
        <fullName evidence="2">Uncharacterized protein</fullName>
    </submittedName>
</protein>
<feature type="region of interest" description="Disordered" evidence="1">
    <location>
        <begin position="1"/>
        <end position="28"/>
    </location>
</feature>
<proteinExistence type="predicted"/>
<dbReference type="EMBL" id="CP003607">
    <property type="protein sequence ID" value="AFY84121.1"/>
    <property type="molecule type" value="Genomic_DNA"/>
</dbReference>
<dbReference type="AlphaFoldDB" id="K9TPM6"/>
<dbReference type="HOGENOM" id="CLU_3120575_0_0_3"/>
<evidence type="ECO:0000256" key="1">
    <source>
        <dbReference type="SAM" id="MobiDB-lite"/>
    </source>
</evidence>
<accession>K9TPM6</accession>
<feature type="compositionally biased region" description="Basic and acidic residues" evidence="1">
    <location>
        <begin position="1"/>
        <end position="11"/>
    </location>
</feature>
<dbReference type="KEGG" id="oac:Oscil6304_4608"/>
<name>K9TPM6_9CYAN</name>
<dbReference type="Proteomes" id="UP000010367">
    <property type="component" value="Chromosome"/>
</dbReference>
<evidence type="ECO:0000313" key="3">
    <source>
        <dbReference type="Proteomes" id="UP000010367"/>
    </source>
</evidence>
<organism evidence="2 3">
    <name type="scientific">Oscillatoria acuminata PCC 6304</name>
    <dbReference type="NCBI Taxonomy" id="56110"/>
    <lineage>
        <taxon>Bacteria</taxon>
        <taxon>Bacillati</taxon>
        <taxon>Cyanobacteriota</taxon>
        <taxon>Cyanophyceae</taxon>
        <taxon>Oscillatoriophycideae</taxon>
        <taxon>Oscillatoriales</taxon>
        <taxon>Oscillatoriaceae</taxon>
        <taxon>Oscillatoria</taxon>
    </lineage>
</organism>